<dbReference type="AlphaFoldDB" id="A0A9J6BF61"/>
<evidence type="ECO:0000256" key="3">
    <source>
        <dbReference type="ARBA" id="ARBA00022737"/>
    </source>
</evidence>
<dbReference type="PANTHER" id="PTHR24373:SF275">
    <property type="entry name" value="TIR DOMAIN-CONTAINING PROTEIN"/>
    <property type="match status" value="1"/>
</dbReference>
<dbReference type="Gene3D" id="3.80.10.10">
    <property type="entry name" value="Ribonuclease Inhibitor"/>
    <property type="match status" value="1"/>
</dbReference>
<protein>
    <recommendedName>
        <fullName evidence="7">Leucine rich repeat protein</fullName>
    </recommendedName>
</protein>
<evidence type="ECO:0000313" key="5">
    <source>
        <dbReference type="EMBL" id="KAG5668131.1"/>
    </source>
</evidence>
<dbReference type="InterPro" id="IPR050328">
    <property type="entry name" value="Dev_Immune_Receptor"/>
</dbReference>
<dbReference type="Pfam" id="PF00560">
    <property type="entry name" value="LRR_1"/>
    <property type="match status" value="1"/>
</dbReference>
<evidence type="ECO:0000313" key="6">
    <source>
        <dbReference type="Proteomes" id="UP001107558"/>
    </source>
</evidence>
<feature type="chain" id="PRO_5039911662" description="Leucine rich repeat protein" evidence="4">
    <location>
        <begin position="21"/>
        <end position="277"/>
    </location>
</feature>
<gene>
    <name evidence="5" type="ORF">PVAND_016083</name>
</gene>
<dbReference type="PROSITE" id="PS51450">
    <property type="entry name" value="LRR"/>
    <property type="match status" value="3"/>
</dbReference>
<dbReference type="SMART" id="SM00369">
    <property type="entry name" value="LRR_TYP"/>
    <property type="match status" value="3"/>
</dbReference>
<organism evidence="5 6">
    <name type="scientific">Polypedilum vanderplanki</name>
    <name type="common">Sleeping chironomid midge</name>
    <dbReference type="NCBI Taxonomy" id="319348"/>
    <lineage>
        <taxon>Eukaryota</taxon>
        <taxon>Metazoa</taxon>
        <taxon>Ecdysozoa</taxon>
        <taxon>Arthropoda</taxon>
        <taxon>Hexapoda</taxon>
        <taxon>Insecta</taxon>
        <taxon>Pterygota</taxon>
        <taxon>Neoptera</taxon>
        <taxon>Endopterygota</taxon>
        <taxon>Diptera</taxon>
        <taxon>Nematocera</taxon>
        <taxon>Chironomoidea</taxon>
        <taxon>Chironomidae</taxon>
        <taxon>Chironominae</taxon>
        <taxon>Polypedilum</taxon>
        <taxon>Polypedilum</taxon>
    </lineage>
</organism>
<evidence type="ECO:0000256" key="1">
    <source>
        <dbReference type="ARBA" id="ARBA00022614"/>
    </source>
</evidence>
<evidence type="ECO:0000256" key="2">
    <source>
        <dbReference type="ARBA" id="ARBA00022729"/>
    </source>
</evidence>
<keyword evidence="1" id="KW-0433">Leucine-rich repeat</keyword>
<dbReference type="SUPFAM" id="SSF52058">
    <property type="entry name" value="L domain-like"/>
    <property type="match status" value="1"/>
</dbReference>
<sequence length="277" mass="32495">MKLIFNTILLLIIFLQSIVADLSFIDIKCNPDIVGIICSIQNFESESKDQKIISSVRPIKHRKENIVEIALNNHSEYLPLNIGVHFRLIENLIIQSSSLKFLKRSDFQKLHKIEVLNFYNNKIESISNDAFHDLLNLRHIDLGKNRITELQAENFQFSIELRVLDLSENFIQEIPENLFVNKNKIFKINFNQNNVTNFFFNLRKNYTNFKNLLYFGLLGNSENCDISFESKLLSNGTIDEKVLRINLEKFECDVCMKCTDINHSCRDNKFCQQYEKI</sequence>
<evidence type="ECO:0008006" key="7">
    <source>
        <dbReference type="Google" id="ProtNLM"/>
    </source>
</evidence>
<dbReference type="OrthoDB" id="8023798at2759"/>
<dbReference type="Pfam" id="PF13855">
    <property type="entry name" value="LRR_8"/>
    <property type="match status" value="1"/>
</dbReference>
<dbReference type="SMART" id="SM00365">
    <property type="entry name" value="LRR_SD22"/>
    <property type="match status" value="2"/>
</dbReference>
<feature type="signal peptide" evidence="4">
    <location>
        <begin position="1"/>
        <end position="20"/>
    </location>
</feature>
<accession>A0A9J6BF61</accession>
<keyword evidence="6" id="KW-1185">Reference proteome</keyword>
<evidence type="ECO:0000256" key="4">
    <source>
        <dbReference type="SAM" id="SignalP"/>
    </source>
</evidence>
<dbReference type="InterPro" id="IPR001611">
    <property type="entry name" value="Leu-rich_rpt"/>
</dbReference>
<dbReference type="EMBL" id="JADBJN010000004">
    <property type="protein sequence ID" value="KAG5668131.1"/>
    <property type="molecule type" value="Genomic_DNA"/>
</dbReference>
<keyword evidence="2 4" id="KW-0732">Signal</keyword>
<keyword evidence="3" id="KW-0677">Repeat</keyword>
<dbReference type="PANTHER" id="PTHR24373">
    <property type="entry name" value="SLIT RELATED LEUCINE-RICH REPEAT NEURONAL PROTEIN"/>
    <property type="match status" value="1"/>
</dbReference>
<dbReference type="Proteomes" id="UP001107558">
    <property type="component" value="Chromosome 4"/>
</dbReference>
<comment type="caution">
    <text evidence="5">The sequence shown here is derived from an EMBL/GenBank/DDBJ whole genome shotgun (WGS) entry which is preliminary data.</text>
</comment>
<reference evidence="5" key="1">
    <citation type="submission" date="2021-03" db="EMBL/GenBank/DDBJ databases">
        <title>Chromosome level genome of the anhydrobiotic midge Polypedilum vanderplanki.</title>
        <authorList>
            <person name="Yoshida Y."/>
            <person name="Kikawada T."/>
            <person name="Gusev O."/>
        </authorList>
    </citation>
    <scope>NUCLEOTIDE SEQUENCE</scope>
    <source>
        <strain evidence="5">NIAS01</strain>
        <tissue evidence="5">Whole body or cell culture</tissue>
    </source>
</reference>
<dbReference type="InterPro" id="IPR032675">
    <property type="entry name" value="LRR_dom_sf"/>
</dbReference>
<proteinExistence type="predicted"/>
<name>A0A9J6BF61_POLVA</name>
<dbReference type="InterPro" id="IPR003591">
    <property type="entry name" value="Leu-rich_rpt_typical-subtyp"/>
</dbReference>